<accession>A0A316YZ12</accession>
<dbReference type="InterPro" id="IPR011761">
    <property type="entry name" value="ATP-grasp"/>
</dbReference>
<evidence type="ECO:0000256" key="9">
    <source>
        <dbReference type="PROSITE-ProRule" id="PRU00409"/>
    </source>
</evidence>
<dbReference type="SUPFAM" id="SSF51230">
    <property type="entry name" value="Single hybrid motif"/>
    <property type="match status" value="1"/>
</dbReference>
<dbReference type="GO" id="GO:0005759">
    <property type="term" value="C:mitochondrial matrix"/>
    <property type="evidence" value="ECO:0007669"/>
    <property type="project" value="UniProtKB-SubCell"/>
</dbReference>
<dbReference type="PROSITE" id="PS00867">
    <property type="entry name" value="CPSASE_2"/>
    <property type="match status" value="1"/>
</dbReference>
<evidence type="ECO:0000259" key="13">
    <source>
        <dbReference type="PROSITE" id="PS50979"/>
    </source>
</evidence>
<dbReference type="PROSITE" id="PS50975">
    <property type="entry name" value="ATP_GRASP"/>
    <property type="match status" value="1"/>
</dbReference>
<evidence type="ECO:0000313" key="15">
    <source>
        <dbReference type="Proteomes" id="UP000245768"/>
    </source>
</evidence>
<dbReference type="GeneID" id="37042368"/>
<dbReference type="SUPFAM" id="SSF52440">
    <property type="entry name" value="PreATP-grasp domain"/>
    <property type="match status" value="1"/>
</dbReference>
<dbReference type="FunFam" id="2.40.50.100:FF:000003">
    <property type="entry name" value="Acetyl-CoA carboxylase biotin carboxyl carrier protein"/>
    <property type="match status" value="1"/>
</dbReference>
<feature type="compositionally biased region" description="Polar residues" evidence="10">
    <location>
        <begin position="559"/>
        <end position="569"/>
    </location>
</feature>
<keyword evidence="5 9" id="KW-0067">ATP-binding</keyword>
<keyword evidence="7" id="KW-0496">Mitochondrion</keyword>
<evidence type="ECO:0000256" key="10">
    <source>
        <dbReference type="SAM" id="MobiDB-lite"/>
    </source>
</evidence>
<feature type="domain" description="Biotin carboxylation" evidence="13">
    <location>
        <begin position="48"/>
        <end position="525"/>
    </location>
</feature>
<dbReference type="Proteomes" id="UP000245768">
    <property type="component" value="Unassembled WGS sequence"/>
</dbReference>
<dbReference type="RefSeq" id="XP_025380501.1">
    <property type="nucleotide sequence ID" value="XM_025520452.1"/>
</dbReference>
<evidence type="ECO:0000256" key="4">
    <source>
        <dbReference type="ARBA" id="ARBA00022741"/>
    </source>
</evidence>
<keyword evidence="15" id="KW-1185">Reference proteome</keyword>
<dbReference type="GO" id="GO:0046872">
    <property type="term" value="F:metal ion binding"/>
    <property type="evidence" value="ECO:0007669"/>
    <property type="project" value="InterPro"/>
</dbReference>
<dbReference type="OrthoDB" id="196847at2759"/>
<organism evidence="14 15">
    <name type="scientific">Acaromyces ingoldii</name>
    <dbReference type="NCBI Taxonomy" id="215250"/>
    <lineage>
        <taxon>Eukaryota</taxon>
        <taxon>Fungi</taxon>
        <taxon>Dikarya</taxon>
        <taxon>Basidiomycota</taxon>
        <taxon>Ustilaginomycotina</taxon>
        <taxon>Exobasidiomycetes</taxon>
        <taxon>Exobasidiales</taxon>
        <taxon>Cryptobasidiaceae</taxon>
        <taxon>Acaromyces</taxon>
    </lineage>
</organism>
<dbReference type="GO" id="GO:0004485">
    <property type="term" value="F:methylcrotonoyl-CoA carboxylase activity"/>
    <property type="evidence" value="ECO:0007669"/>
    <property type="project" value="TreeGrafter"/>
</dbReference>
<dbReference type="Gene3D" id="3.30.1490.20">
    <property type="entry name" value="ATP-grasp fold, A domain"/>
    <property type="match status" value="1"/>
</dbReference>
<dbReference type="SUPFAM" id="SSF51246">
    <property type="entry name" value="Rudiment single hybrid motif"/>
    <property type="match status" value="1"/>
</dbReference>
<dbReference type="Pfam" id="PF00289">
    <property type="entry name" value="Biotin_carb_N"/>
    <property type="match status" value="1"/>
</dbReference>
<gene>
    <name evidence="14" type="ORF">FA10DRAFT_263966</name>
</gene>
<reference evidence="14 15" key="1">
    <citation type="journal article" date="2018" name="Mol. Biol. Evol.">
        <title>Broad Genomic Sampling Reveals a Smut Pathogenic Ancestry of the Fungal Clade Ustilaginomycotina.</title>
        <authorList>
            <person name="Kijpornyongpan T."/>
            <person name="Mondo S.J."/>
            <person name="Barry K."/>
            <person name="Sandor L."/>
            <person name="Lee J."/>
            <person name="Lipzen A."/>
            <person name="Pangilinan J."/>
            <person name="LaButti K."/>
            <person name="Hainaut M."/>
            <person name="Henrissat B."/>
            <person name="Grigoriev I.V."/>
            <person name="Spatafora J.W."/>
            <person name="Aime M.C."/>
        </authorList>
    </citation>
    <scope>NUCLEOTIDE SEQUENCE [LARGE SCALE GENOMIC DNA]</scope>
    <source>
        <strain evidence="14 15">MCA 4198</strain>
    </source>
</reference>
<dbReference type="SMART" id="SM00878">
    <property type="entry name" value="Biotin_carb_C"/>
    <property type="match status" value="1"/>
</dbReference>
<dbReference type="InterPro" id="IPR000089">
    <property type="entry name" value="Biotin_lipoyl"/>
</dbReference>
<dbReference type="InterPro" id="IPR050856">
    <property type="entry name" value="Biotin_carboxylase_complex"/>
</dbReference>
<keyword evidence="4 9" id="KW-0547">Nucleotide-binding</keyword>
<evidence type="ECO:0000259" key="12">
    <source>
        <dbReference type="PROSITE" id="PS50975"/>
    </source>
</evidence>
<dbReference type="Pfam" id="PF02785">
    <property type="entry name" value="Biotin_carb_C"/>
    <property type="match status" value="1"/>
</dbReference>
<evidence type="ECO:0000259" key="11">
    <source>
        <dbReference type="PROSITE" id="PS50968"/>
    </source>
</evidence>
<dbReference type="InterPro" id="IPR016185">
    <property type="entry name" value="PreATP-grasp_dom_sf"/>
</dbReference>
<comment type="cofactor">
    <cofactor evidence="1">
        <name>biotin</name>
        <dbReference type="ChEBI" id="CHEBI:57586"/>
    </cofactor>
</comment>
<feature type="domain" description="ATP-grasp" evidence="12">
    <location>
        <begin position="168"/>
        <end position="368"/>
    </location>
</feature>
<feature type="domain" description="Lipoyl-binding" evidence="11">
    <location>
        <begin position="716"/>
        <end position="793"/>
    </location>
</feature>
<feature type="region of interest" description="Disordered" evidence="10">
    <location>
        <begin position="559"/>
        <end position="608"/>
    </location>
</feature>
<dbReference type="Gene3D" id="2.40.50.100">
    <property type="match status" value="1"/>
</dbReference>
<comment type="subcellular location">
    <subcellularLocation>
        <location evidence="2">Mitochondrion matrix</location>
    </subcellularLocation>
</comment>
<keyword evidence="3" id="KW-0436">Ligase</keyword>
<dbReference type="InParanoid" id="A0A316YZ12"/>
<dbReference type="InterPro" id="IPR011053">
    <property type="entry name" value="Single_hybrid_motif"/>
</dbReference>
<dbReference type="FunFam" id="3.40.50.20:FF:000010">
    <property type="entry name" value="Propionyl-CoA carboxylase subunit alpha"/>
    <property type="match status" value="1"/>
</dbReference>
<evidence type="ECO:0000256" key="2">
    <source>
        <dbReference type="ARBA" id="ARBA00004305"/>
    </source>
</evidence>
<dbReference type="CDD" id="cd06850">
    <property type="entry name" value="biotinyl_domain"/>
    <property type="match status" value="1"/>
</dbReference>
<evidence type="ECO:0000256" key="1">
    <source>
        <dbReference type="ARBA" id="ARBA00001953"/>
    </source>
</evidence>
<dbReference type="InterPro" id="IPR005481">
    <property type="entry name" value="BC-like_N"/>
</dbReference>
<dbReference type="InterPro" id="IPR011764">
    <property type="entry name" value="Biotin_carboxylation_dom"/>
</dbReference>
<proteinExistence type="predicted"/>
<dbReference type="InterPro" id="IPR005479">
    <property type="entry name" value="CPAse_ATP-bd"/>
</dbReference>
<evidence type="ECO:0000256" key="8">
    <source>
        <dbReference type="ARBA" id="ARBA00023267"/>
    </source>
</evidence>
<dbReference type="SUPFAM" id="SSF56059">
    <property type="entry name" value="Glutathione synthetase ATP-binding domain-like"/>
    <property type="match status" value="1"/>
</dbReference>
<dbReference type="PANTHER" id="PTHR18866:SF33">
    <property type="entry name" value="METHYLCROTONOYL-COA CARBOXYLASE SUBUNIT ALPHA, MITOCHONDRIAL-RELATED"/>
    <property type="match status" value="1"/>
</dbReference>
<evidence type="ECO:0000256" key="6">
    <source>
        <dbReference type="ARBA" id="ARBA00022946"/>
    </source>
</evidence>
<dbReference type="InterPro" id="IPR005482">
    <property type="entry name" value="Biotin_COase_C"/>
</dbReference>
<feature type="region of interest" description="Disordered" evidence="10">
    <location>
        <begin position="417"/>
        <end position="448"/>
    </location>
</feature>
<evidence type="ECO:0000313" key="14">
    <source>
        <dbReference type="EMBL" id="PWN93303.1"/>
    </source>
</evidence>
<dbReference type="PROSITE" id="PS50968">
    <property type="entry name" value="BIOTINYL_LIPOYL"/>
    <property type="match status" value="1"/>
</dbReference>
<dbReference type="Gene3D" id="3.30.470.20">
    <property type="entry name" value="ATP-grasp fold, B domain"/>
    <property type="match status" value="1"/>
</dbReference>
<evidence type="ECO:0000256" key="5">
    <source>
        <dbReference type="ARBA" id="ARBA00022840"/>
    </source>
</evidence>
<dbReference type="InterPro" id="IPR013815">
    <property type="entry name" value="ATP_grasp_subdomain_1"/>
</dbReference>
<dbReference type="FunFam" id="3.30.1490.20:FF:000003">
    <property type="entry name" value="acetyl-CoA carboxylase isoform X1"/>
    <property type="match status" value="1"/>
</dbReference>
<dbReference type="Pfam" id="PF02786">
    <property type="entry name" value="CPSase_L_D2"/>
    <property type="match status" value="1"/>
</dbReference>
<dbReference type="Gene3D" id="3.40.50.20">
    <property type="match status" value="1"/>
</dbReference>
<evidence type="ECO:0000256" key="7">
    <source>
        <dbReference type="ARBA" id="ARBA00023128"/>
    </source>
</evidence>
<dbReference type="Pfam" id="PF00364">
    <property type="entry name" value="Biotin_lipoyl"/>
    <property type="match status" value="1"/>
</dbReference>
<dbReference type="InterPro" id="IPR011054">
    <property type="entry name" value="Rudment_hybrid_motif"/>
</dbReference>
<dbReference type="InterPro" id="IPR001882">
    <property type="entry name" value="Biotin_BS"/>
</dbReference>
<dbReference type="STRING" id="215250.A0A316YZ12"/>
<dbReference type="PROSITE" id="PS50979">
    <property type="entry name" value="BC"/>
    <property type="match status" value="1"/>
</dbReference>
<dbReference type="PANTHER" id="PTHR18866">
    <property type="entry name" value="CARBOXYLASE:PYRUVATE/ACETYL-COA/PROPIONYL-COA CARBOXYLASE"/>
    <property type="match status" value="1"/>
</dbReference>
<evidence type="ECO:0000256" key="3">
    <source>
        <dbReference type="ARBA" id="ARBA00022598"/>
    </source>
</evidence>
<dbReference type="GO" id="GO:0005524">
    <property type="term" value="F:ATP binding"/>
    <property type="evidence" value="ECO:0007669"/>
    <property type="project" value="UniProtKB-UniRule"/>
</dbReference>
<dbReference type="EMBL" id="KZ819634">
    <property type="protein sequence ID" value="PWN93303.1"/>
    <property type="molecule type" value="Genomic_DNA"/>
</dbReference>
<sequence>MTATVVHRPSMLLPCSTALVSPGGARRYATTSSSTTTAEEQHAEAKPFPSKVLVANRGEIACRVMRTCKRLGIATVAVFSEADANAAHVALADEAYCIGPAPSSESYLKMDRILDVARRTGAEMIHPGYGFLSENSDFASLLESSDGIRFIGPPSQAIVSMGSKSASKDIMTKAGVPCVPGYHGQDQSDSNLQAEADKIGYPVLIKAVKGGGGKGMKIVERSDDFLDQLRSAQREAEKSFGDADVLIERYLKRPRHVEVQIVSSAAPHNQHLAISTRDCSVQRRHQKIIEEAPAPHLSTALERDLCDKATAAARAVDYVGAGTVEFIMDADTGEFFFMEMNTRLQVEHCVSEMISGIDLVEWQLLAASGNALPLSQSEIRSWGHSFEARIYAEDTEANFLPDVGVLAHVAFPTPTTDLLSPPSSSSSSSGSSGEALLPPPPSSVRIDTGFGPGDEISVHYDPMIAKLIVHGRDRSDALRLMRRALGQTQIVGPKTNVGFLSRLCAHEAFVDGRGLETGFIAKYGQDLFVGNQGAVEIGDDVYVQAAVFLAWKGIRERQGTQQAEGQSPWSRREFSSFRSTRSQGADMQFKLRSRRKRQGAQEAAAKGEAEDIVTVHVRALSSSQCAVELEQGEAGKGQQRREIGTLNVTRCDGTQIELRTPWATGEGGAGHDVRGHVISRGPAGSDGASTEARLDVFSEGRHYELDLVAPAWLEEVKGALAPQEGSVRAPMPSKVVEVRVKAGDAVQQGDIVVVLEAMKTEHTLRAPKDGVVAKVNAAQGAMCAEGTELVTFEEREQEQ</sequence>
<name>A0A316YZ12_9BASI</name>
<dbReference type="AlphaFoldDB" id="A0A316YZ12"/>
<protein>
    <submittedName>
        <fullName evidence="14">Uncharacterized protein</fullName>
    </submittedName>
</protein>
<dbReference type="FunFam" id="3.30.470.20:FF:000028">
    <property type="entry name" value="Methylcrotonoyl-CoA carboxylase subunit alpha, mitochondrial"/>
    <property type="match status" value="1"/>
</dbReference>
<feature type="compositionally biased region" description="Low complexity" evidence="10">
    <location>
        <begin position="418"/>
        <end position="436"/>
    </location>
</feature>
<keyword evidence="8" id="KW-0092">Biotin</keyword>
<keyword evidence="6" id="KW-0809">Transit peptide</keyword>
<dbReference type="PROSITE" id="PS00188">
    <property type="entry name" value="BIOTIN"/>
    <property type="match status" value="1"/>
</dbReference>